<gene>
    <name evidence="2" type="ORF">ACFOD9_02570</name>
</gene>
<reference evidence="3" key="1">
    <citation type="journal article" date="2019" name="Int. J. Syst. Evol. Microbiol.">
        <title>The Global Catalogue of Microorganisms (GCM) 10K type strain sequencing project: providing services to taxonomists for standard genome sequencing and annotation.</title>
        <authorList>
            <consortium name="The Broad Institute Genomics Platform"/>
            <consortium name="The Broad Institute Genome Sequencing Center for Infectious Disease"/>
            <person name="Wu L."/>
            <person name="Ma J."/>
        </authorList>
    </citation>
    <scope>NUCLEOTIDE SEQUENCE [LARGE SCALE GENOMIC DNA]</scope>
    <source>
        <strain evidence="3">KCTC 42984</strain>
    </source>
</reference>
<keyword evidence="3" id="KW-1185">Reference proteome</keyword>
<dbReference type="GO" id="GO:0016787">
    <property type="term" value="F:hydrolase activity"/>
    <property type="evidence" value="ECO:0007669"/>
    <property type="project" value="UniProtKB-KW"/>
</dbReference>
<proteinExistence type="predicted"/>
<dbReference type="Gene3D" id="1.10.10.2520">
    <property type="entry name" value="Cell wall hydrolase SleB, domain 1"/>
    <property type="match status" value="1"/>
</dbReference>
<evidence type="ECO:0000313" key="2">
    <source>
        <dbReference type="EMBL" id="MFC3173129.1"/>
    </source>
</evidence>
<sequence length="378" mass="39303">MTSILFLTGDLPPREFHARLGRRVRGVGARRGARHRGRRIAMLAAAVAVPALAAPQGWNGALPAFAIGDATANAAEIRPMPFEQAGASFPGSAFYYLAAQPAPSPALDSAAHWDSEEAVGPAAQSLPAAGTAMDRTRALTCLTQAIYYEAASEPDAGQRAVAQVVLNRVAHPAFPKTVCGVVYQGSERSTGCQFSFTCDGALARVPSRLFWERAQNVARAALSGQVYAPVGLATHYHTIAIHPYWADSLAFLGTIGAHRFYRLGGPAGASGMFSAAAYRGGEPAAAPLPRVAGPAPADLALDPVAIERAYAEGFHAPQANALAPVAARAPAPAPAPAYAPELAQRGGDRLYAANALPQGSAVRPEYARSGQWIAQPAN</sequence>
<organism evidence="2 3">
    <name type="scientific">Novosphingobium bradum</name>
    <dbReference type="NCBI Taxonomy" id="1737444"/>
    <lineage>
        <taxon>Bacteria</taxon>
        <taxon>Pseudomonadati</taxon>
        <taxon>Pseudomonadota</taxon>
        <taxon>Alphaproteobacteria</taxon>
        <taxon>Sphingomonadales</taxon>
        <taxon>Sphingomonadaceae</taxon>
        <taxon>Novosphingobium</taxon>
    </lineage>
</organism>
<feature type="domain" description="Cell wall hydrolase SleB" evidence="1">
    <location>
        <begin position="152"/>
        <end position="261"/>
    </location>
</feature>
<evidence type="ECO:0000259" key="1">
    <source>
        <dbReference type="Pfam" id="PF07486"/>
    </source>
</evidence>
<dbReference type="InterPro" id="IPR042047">
    <property type="entry name" value="SleB_dom1"/>
</dbReference>
<name>A0ABV7INA2_9SPHN</name>
<dbReference type="RefSeq" id="WP_379508522.1">
    <property type="nucleotide sequence ID" value="NZ_JBHRTQ010000003.1"/>
</dbReference>
<dbReference type="EMBL" id="JBHRTQ010000003">
    <property type="protein sequence ID" value="MFC3173129.1"/>
    <property type="molecule type" value="Genomic_DNA"/>
</dbReference>
<dbReference type="Pfam" id="PF07486">
    <property type="entry name" value="Hydrolase_2"/>
    <property type="match status" value="1"/>
</dbReference>
<dbReference type="InterPro" id="IPR011105">
    <property type="entry name" value="Cell_wall_hydrolase_SleB"/>
</dbReference>
<protein>
    <submittedName>
        <fullName evidence="2">Cell wall hydrolase</fullName>
    </submittedName>
</protein>
<keyword evidence="2" id="KW-0378">Hydrolase</keyword>
<comment type="caution">
    <text evidence="2">The sequence shown here is derived from an EMBL/GenBank/DDBJ whole genome shotgun (WGS) entry which is preliminary data.</text>
</comment>
<dbReference type="Proteomes" id="UP001595604">
    <property type="component" value="Unassembled WGS sequence"/>
</dbReference>
<accession>A0ABV7INA2</accession>
<evidence type="ECO:0000313" key="3">
    <source>
        <dbReference type="Proteomes" id="UP001595604"/>
    </source>
</evidence>